<dbReference type="SUPFAM" id="SSF51735">
    <property type="entry name" value="NAD(P)-binding Rossmann-fold domains"/>
    <property type="match status" value="1"/>
</dbReference>
<evidence type="ECO:0000259" key="2">
    <source>
        <dbReference type="Pfam" id="PF01370"/>
    </source>
</evidence>
<dbReference type="Gene3D" id="3.90.25.10">
    <property type="entry name" value="UDP-galactose 4-epimerase, domain 1"/>
    <property type="match status" value="1"/>
</dbReference>
<name>A0A382Q7W2_9ZZZZ</name>
<gene>
    <name evidence="3" type="ORF">METZ01_LOCUS333971</name>
</gene>
<proteinExistence type="inferred from homology"/>
<dbReference type="Pfam" id="PF01370">
    <property type="entry name" value="Epimerase"/>
    <property type="match status" value="1"/>
</dbReference>
<dbReference type="InterPro" id="IPR036291">
    <property type="entry name" value="NAD(P)-bd_dom_sf"/>
</dbReference>
<evidence type="ECO:0000313" key="3">
    <source>
        <dbReference type="EMBL" id="SVC81117.1"/>
    </source>
</evidence>
<comment type="similarity">
    <text evidence="1">Belongs to the NAD(P)-dependent epimerase/dehydratase family.</text>
</comment>
<accession>A0A382Q7W2</accession>
<feature type="domain" description="NAD-dependent epimerase/dehydratase" evidence="2">
    <location>
        <begin position="3"/>
        <end position="81"/>
    </location>
</feature>
<feature type="non-terminal residue" evidence="3">
    <location>
        <position position="1"/>
    </location>
</feature>
<dbReference type="AlphaFoldDB" id="A0A382Q7W2"/>
<dbReference type="Gene3D" id="3.40.50.720">
    <property type="entry name" value="NAD(P)-binding Rossmann-like Domain"/>
    <property type="match status" value="1"/>
</dbReference>
<dbReference type="PANTHER" id="PTHR43000">
    <property type="entry name" value="DTDP-D-GLUCOSE 4,6-DEHYDRATASE-RELATED"/>
    <property type="match status" value="1"/>
</dbReference>
<dbReference type="InterPro" id="IPR001509">
    <property type="entry name" value="Epimerase_deHydtase"/>
</dbReference>
<sequence>KNQDDMNYLILRFGTIFGQSIGMRFHTAINKFCYEISLGKPLTIWKENYEQVRPYLGLDDAIRSIIHFSEKPEHFNQTYNVISGNFKLSEVVKSIEGVVGEIELNMVDTPLLNQFSYDVNDDKGRKVGFKPKDKLEESIEKTLKTLENLK</sequence>
<reference evidence="3" key="1">
    <citation type="submission" date="2018-05" db="EMBL/GenBank/DDBJ databases">
        <authorList>
            <person name="Lanie J.A."/>
            <person name="Ng W.-L."/>
            <person name="Kazmierczak K.M."/>
            <person name="Andrzejewski T.M."/>
            <person name="Davidsen T.M."/>
            <person name="Wayne K.J."/>
            <person name="Tettelin H."/>
            <person name="Glass J.I."/>
            <person name="Rusch D."/>
            <person name="Podicherti R."/>
            <person name="Tsui H.-C.T."/>
            <person name="Winkler M.E."/>
        </authorList>
    </citation>
    <scope>NUCLEOTIDE SEQUENCE</scope>
</reference>
<evidence type="ECO:0000256" key="1">
    <source>
        <dbReference type="ARBA" id="ARBA00007637"/>
    </source>
</evidence>
<dbReference type="EMBL" id="UINC01112285">
    <property type="protein sequence ID" value="SVC81117.1"/>
    <property type="molecule type" value="Genomic_DNA"/>
</dbReference>
<organism evidence="3">
    <name type="scientific">marine metagenome</name>
    <dbReference type="NCBI Taxonomy" id="408172"/>
    <lineage>
        <taxon>unclassified sequences</taxon>
        <taxon>metagenomes</taxon>
        <taxon>ecological metagenomes</taxon>
    </lineage>
</organism>
<protein>
    <recommendedName>
        <fullName evidence="2">NAD-dependent epimerase/dehydratase domain-containing protein</fullName>
    </recommendedName>
</protein>